<dbReference type="NCBIfam" id="NF041635">
    <property type="entry name" value="STM3941_fam"/>
    <property type="match status" value="1"/>
</dbReference>
<dbReference type="AlphaFoldDB" id="A0A2W5GR60"/>
<feature type="transmembrane region" description="Helical" evidence="1">
    <location>
        <begin position="15"/>
        <end position="34"/>
    </location>
</feature>
<evidence type="ECO:0000313" key="3">
    <source>
        <dbReference type="Proteomes" id="UP000249645"/>
    </source>
</evidence>
<keyword evidence="1" id="KW-1133">Transmembrane helix</keyword>
<keyword evidence="1" id="KW-0472">Membrane</keyword>
<organism evidence="2 3">
    <name type="scientific">Pseudopedobacter saltans</name>
    <dbReference type="NCBI Taxonomy" id="151895"/>
    <lineage>
        <taxon>Bacteria</taxon>
        <taxon>Pseudomonadati</taxon>
        <taxon>Bacteroidota</taxon>
        <taxon>Sphingobacteriia</taxon>
        <taxon>Sphingobacteriales</taxon>
        <taxon>Sphingobacteriaceae</taxon>
        <taxon>Pseudopedobacter</taxon>
    </lineage>
</organism>
<reference evidence="2 3" key="1">
    <citation type="submission" date="2017-11" db="EMBL/GenBank/DDBJ databases">
        <title>Infants hospitalized years apart are colonized by the same room-sourced microbial strains.</title>
        <authorList>
            <person name="Brooks B."/>
            <person name="Olm M.R."/>
            <person name="Firek B.A."/>
            <person name="Baker R."/>
            <person name="Thomas B.C."/>
            <person name="Morowitz M.J."/>
            <person name="Banfield J.F."/>
        </authorList>
    </citation>
    <scope>NUCLEOTIDE SEQUENCE [LARGE SCALE GENOMIC DNA]</scope>
    <source>
        <strain evidence="2">S2_009_000_R2_76</strain>
    </source>
</reference>
<comment type="caution">
    <text evidence="2">The sequence shown here is derived from an EMBL/GenBank/DDBJ whole genome shotgun (WGS) entry which is preliminary data.</text>
</comment>
<dbReference type="EMBL" id="QFOI01000167">
    <property type="protein sequence ID" value="PZP48296.1"/>
    <property type="molecule type" value="Genomic_DNA"/>
</dbReference>
<evidence type="ECO:0000313" key="2">
    <source>
        <dbReference type="EMBL" id="PZP48296.1"/>
    </source>
</evidence>
<feature type="transmembrane region" description="Helical" evidence="1">
    <location>
        <begin position="46"/>
        <end position="67"/>
    </location>
</feature>
<name>A0A2W5GR60_9SPHI</name>
<protein>
    <submittedName>
        <fullName evidence="2">Uncharacterized protein</fullName>
    </submittedName>
</protein>
<gene>
    <name evidence="2" type="ORF">DI598_10150</name>
</gene>
<proteinExistence type="predicted"/>
<accession>A0A2W5GR60</accession>
<dbReference type="InterPro" id="IPR048136">
    <property type="entry name" value="STM3941-like"/>
</dbReference>
<dbReference type="Proteomes" id="UP000249645">
    <property type="component" value="Unassembled WGS sequence"/>
</dbReference>
<keyword evidence="1" id="KW-0812">Transmembrane</keyword>
<sequence length="185" mass="20935">MIETPIEIPLSKKKMTLSFLGALAFVVIGLWFIVKPPYISNPLLGNPIVLFIIGLASVIFFGIIAIINIRKFFDKRAGLIIDKDGIWDNSSGVSAGLVAWSDIRQIKVTQIMSQRFIILIVDNPQTYIERVKNPLKRKTMDFNYKSYGSPISISANSLNTNFDKLYNLLMEKKRESKSTHSTNKH</sequence>
<evidence type="ECO:0000256" key="1">
    <source>
        <dbReference type="SAM" id="Phobius"/>
    </source>
</evidence>